<dbReference type="AlphaFoldDB" id="A0A6M2DVS5"/>
<evidence type="ECO:0000256" key="2">
    <source>
        <dbReference type="ARBA" id="ARBA00008979"/>
    </source>
</evidence>
<proteinExistence type="inferred from homology"/>
<dbReference type="InterPro" id="IPR052808">
    <property type="entry name" value="GPCR_Mth-like"/>
</dbReference>
<feature type="transmembrane region" description="Helical" evidence="10">
    <location>
        <begin position="631"/>
        <end position="652"/>
    </location>
</feature>
<organism evidence="13">
    <name type="scientific">Xenopsylla cheopis</name>
    <name type="common">Oriental rat flea</name>
    <name type="synonym">Pulex cheopis</name>
    <dbReference type="NCBI Taxonomy" id="163159"/>
    <lineage>
        <taxon>Eukaryota</taxon>
        <taxon>Metazoa</taxon>
        <taxon>Ecdysozoa</taxon>
        <taxon>Arthropoda</taxon>
        <taxon>Hexapoda</taxon>
        <taxon>Insecta</taxon>
        <taxon>Pterygota</taxon>
        <taxon>Neoptera</taxon>
        <taxon>Endopterygota</taxon>
        <taxon>Siphonaptera</taxon>
        <taxon>Pulicidae</taxon>
        <taxon>Xenopsyllinae</taxon>
        <taxon>Xenopsylla</taxon>
    </lineage>
</organism>
<feature type="transmembrane region" description="Helical" evidence="10">
    <location>
        <begin position="552"/>
        <end position="575"/>
    </location>
</feature>
<evidence type="ECO:0000256" key="8">
    <source>
        <dbReference type="ARBA" id="ARBA00023170"/>
    </source>
</evidence>
<feature type="transmembrane region" description="Helical" evidence="10">
    <location>
        <begin position="498"/>
        <end position="518"/>
    </location>
</feature>
<dbReference type="InterPro" id="IPR023311">
    <property type="entry name" value="Methusela_ecto_dom_2"/>
</dbReference>
<keyword evidence="4 11" id="KW-0732">Signal</keyword>
<evidence type="ECO:0000256" key="5">
    <source>
        <dbReference type="ARBA" id="ARBA00022989"/>
    </source>
</evidence>
<evidence type="ECO:0000256" key="9">
    <source>
        <dbReference type="ARBA" id="ARBA00023224"/>
    </source>
</evidence>
<dbReference type="InterPro" id="IPR036272">
    <property type="entry name" value="Methuselah_N_sf"/>
</dbReference>
<feature type="transmembrane region" description="Helical" evidence="10">
    <location>
        <begin position="390"/>
        <end position="411"/>
    </location>
</feature>
<reference evidence="13" key="1">
    <citation type="submission" date="2020-03" db="EMBL/GenBank/DDBJ databases">
        <title>Transcriptomic Profiling of the Digestive Tract of the Rat Flea, Xenopsylla cheopis, Following Blood Feeding and Infection with Yersinia pestis.</title>
        <authorList>
            <person name="Bland D.M."/>
            <person name="Martens C.A."/>
            <person name="Virtaneva K."/>
            <person name="Kanakabandi K."/>
            <person name="Long D."/>
            <person name="Rosenke R."/>
            <person name="Saturday G.A."/>
            <person name="Hoyt F.H."/>
            <person name="Bruno D.P."/>
            <person name="Ribeiro J.M.C."/>
            <person name="Hinnebusch J."/>
        </authorList>
    </citation>
    <scope>NUCLEOTIDE SEQUENCE</scope>
</reference>
<dbReference type="Gene3D" id="2.170.180.11">
    <property type="entry name" value="Methuselah ectodomain, domain 2"/>
    <property type="match status" value="1"/>
</dbReference>
<dbReference type="InterPro" id="IPR017981">
    <property type="entry name" value="GPCR_2-like_7TM"/>
</dbReference>
<dbReference type="Pfam" id="PF06652">
    <property type="entry name" value="Methuselah_N"/>
    <property type="match status" value="1"/>
</dbReference>
<evidence type="ECO:0000259" key="12">
    <source>
        <dbReference type="PROSITE" id="PS50261"/>
    </source>
</evidence>
<feature type="domain" description="G-protein coupled receptors family 2 profile 2" evidence="12">
    <location>
        <begin position="386"/>
        <end position="654"/>
    </location>
</feature>
<sequence>MLNFLNILFLTILVLAVVSTHAIQKCCPSGQSLVRSQDLPKCNVSAQTEWFLRSNKFNSGYNIPNCSDEVIHEVLIDGQKYPDYSCVDTFTAAPNITQVLHCSDSKIKFSENVVLNKPFQLQKCCPENTYYNAVRNECEYYITRMTLDEKYSYIIRDNDSALFYVNIGIPRCEYALVDYLSDDYDLTIDQETSDLIVTIKKTNENIIFDKGTFCRDVTGDGKTIARVCHQHHQPVCTDRPCVRKCCPDGEMYWVDDCKDGSKKAICKPKVRGFSPTFHKVSGEENIYTEPDNIYLSDYAIIFGEPCIHTKFPLRPDKETNNDTHFLDIKNGDIVVPNFKQRLYKHNEYCLEDVYKSSCQNGTVTGKPEMDGIYTFICFEEMQKTILMRKLALGLVISCIFVMATMLVYLFIPKLQNLHGKTLLCYLGGMLAASIALIVVQLKIRVEDRKACIGLGYFIYFTFLVAFFWLNVMCFDIWWTFGSIRDMAGLRQKRDQRRFLYYTLYSLSIPLALTTYTGVVDYWNLYGSESQFDPDIGHKKCFFSSNLANIVHFVLPLMTTCVANIIFFILTAHHCIRVKQEISKMQSRNGEMTKKFQADKSKFIVTLKLFIVMGVAWILEFMSSIIQKPENLWFVVDVINALYGIPIFIIFVLKRNVYELLKTKLGCTNSRRPSNVAVTATTSLENQTKS</sequence>
<evidence type="ECO:0000256" key="11">
    <source>
        <dbReference type="SAM" id="SignalP"/>
    </source>
</evidence>
<comment type="similarity">
    <text evidence="2">Belongs to the G-protein coupled receptor 2 family. Mth subfamily.</text>
</comment>
<keyword evidence="9" id="KW-0807">Transducer</keyword>
<evidence type="ECO:0000256" key="1">
    <source>
        <dbReference type="ARBA" id="ARBA00004127"/>
    </source>
</evidence>
<protein>
    <submittedName>
        <fullName evidence="13">Putative g protein-coupled receptor</fullName>
    </submittedName>
</protein>
<dbReference type="EMBL" id="GIIL01006497">
    <property type="protein sequence ID" value="NOV50223.1"/>
    <property type="molecule type" value="Transcribed_RNA"/>
</dbReference>
<dbReference type="GO" id="GO:0007166">
    <property type="term" value="P:cell surface receptor signaling pathway"/>
    <property type="evidence" value="ECO:0007669"/>
    <property type="project" value="InterPro"/>
</dbReference>
<dbReference type="PANTHER" id="PTHR46953">
    <property type="entry name" value="G-PROTEIN COUPLED RECEPTOR MTH-LIKE 1-RELATED"/>
    <property type="match status" value="1"/>
</dbReference>
<feature type="chain" id="PRO_5026940449" evidence="11">
    <location>
        <begin position="23"/>
        <end position="689"/>
    </location>
</feature>
<keyword evidence="3 10" id="KW-0812">Transmembrane</keyword>
<comment type="subcellular location">
    <subcellularLocation>
        <location evidence="1">Endomembrane system</location>
        <topology evidence="1">Multi-pass membrane protein</topology>
    </subcellularLocation>
</comment>
<dbReference type="Gene3D" id="1.20.1070.10">
    <property type="entry name" value="Rhodopsin 7-helix transmembrane proteins"/>
    <property type="match status" value="1"/>
</dbReference>
<dbReference type="PANTHER" id="PTHR46953:SF1">
    <property type="entry name" value="G-PROTEIN COUPLED RECEPTOR MTH-LIKE 1-RELATED"/>
    <property type="match status" value="1"/>
</dbReference>
<name>A0A6M2DVS5_XENCH</name>
<dbReference type="GO" id="GO:0016020">
    <property type="term" value="C:membrane"/>
    <property type="evidence" value="ECO:0007669"/>
    <property type="project" value="InterPro"/>
</dbReference>
<evidence type="ECO:0000256" key="4">
    <source>
        <dbReference type="ARBA" id="ARBA00022729"/>
    </source>
</evidence>
<keyword evidence="5 10" id="KW-1133">Transmembrane helix</keyword>
<feature type="transmembrane region" description="Helical" evidence="10">
    <location>
        <begin position="423"/>
        <end position="443"/>
    </location>
</feature>
<feature type="transmembrane region" description="Helical" evidence="10">
    <location>
        <begin position="455"/>
        <end position="478"/>
    </location>
</feature>
<feature type="signal peptide" evidence="11">
    <location>
        <begin position="1"/>
        <end position="22"/>
    </location>
</feature>
<accession>A0A6M2DVS5</accession>
<evidence type="ECO:0000256" key="7">
    <source>
        <dbReference type="ARBA" id="ARBA00023136"/>
    </source>
</evidence>
<keyword evidence="7 10" id="KW-0472">Membrane</keyword>
<dbReference type="GO" id="GO:0012505">
    <property type="term" value="C:endomembrane system"/>
    <property type="evidence" value="ECO:0007669"/>
    <property type="project" value="UniProtKB-SubCell"/>
</dbReference>
<dbReference type="GO" id="GO:0004930">
    <property type="term" value="F:G protein-coupled receptor activity"/>
    <property type="evidence" value="ECO:0007669"/>
    <property type="project" value="UniProtKB-KW"/>
</dbReference>
<dbReference type="SUPFAM" id="SSF63877">
    <property type="entry name" value="Methuselah ectodomain"/>
    <property type="match status" value="1"/>
</dbReference>
<evidence type="ECO:0000313" key="13">
    <source>
        <dbReference type="EMBL" id="NOV50223.1"/>
    </source>
</evidence>
<keyword evidence="6" id="KW-0297">G-protein coupled receptor</keyword>
<dbReference type="PROSITE" id="PS50261">
    <property type="entry name" value="G_PROTEIN_RECEP_F2_4"/>
    <property type="match status" value="1"/>
</dbReference>
<dbReference type="CDD" id="cd15039">
    <property type="entry name" value="7tmB3_Methuselah-like"/>
    <property type="match status" value="1"/>
</dbReference>
<dbReference type="InterPro" id="IPR000832">
    <property type="entry name" value="GPCR_2_secretin-like"/>
</dbReference>
<dbReference type="Pfam" id="PF00002">
    <property type="entry name" value="7tm_2"/>
    <property type="match status" value="1"/>
</dbReference>
<feature type="transmembrane region" description="Helical" evidence="10">
    <location>
        <begin position="602"/>
        <end position="625"/>
    </location>
</feature>
<dbReference type="InterPro" id="IPR010596">
    <property type="entry name" value="Methuselah_N_dom"/>
</dbReference>
<evidence type="ECO:0000256" key="3">
    <source>
        <dbReference type="ARBA" id="ARBA00022692"/>
    </source>
</evidence>
<keyword evidence="8 13" id="KW-0675">Receptor</keyword>
<evidence type="ECO:0000256" key="10">
    <source>
        <dbReference type="SAM" id="Phobius"/>
    </source>
</evidence>
<evidence type="ECO:0000256" key="6">
    <source>
        <dbReference type="ARBA" id="ARBA00023040"/>
    </source>
</evidence>